<dbReference type="GO" id="GO:0003677">
    <property type="term" value="F:DNA binding"/>
    <property type="evidence" value="ECO:0007669"/>
    <property type="project" value="UniProtKB-KW"/>
</dbReference>
<keyword evidence="1" id="KW-0238">DNA-binding</keyword>
<sequence>MPRIWRVTVVEQHTLIRRGLASLLSAGPHTCLLSAVAEPHELSDVLAGLPPLGRASAVAGPDVIVLGMSAGFGASQGETVELVCGLGAVLVVADFADGGEVTMALRSGAHGCVSRMAEESELLNAVGVVGRGGIYIDPLLAEHFHNALRLPPGAVSPTLARREVETLRWLATGLTHRQIGRRMDLTEATVSTYVKRIRNKLGVGNKAELTRKAFELGLLSASDVRHSPVESHASADREVRTSVA</sequence>
<reference evidence="5 6" key="4">
    <citation type="journal article" date="2020" name="Sci. Rep.">
        <title>beta-carboline chemical signals induce reveromycin production through a LuxR family regulator in Streptomyces sp. SN-593.</title>
        <authorList>
            <person name="Panthee S."/>
            <person name="Kito N."/>
            <person name="Hayashi T."/>
            <person name="Shimizu T."/>
            <person name="Ishikawa J."/>
            <person name="Hamamoto H."/>
            <person name="Osada H."/>
            <person name="Takahashi S."/>
        </authorList>
    </citation>
    <scope>NUCLEOTIDE SEQUENCE [LARGE SCALE GENOMIC DNA]</scope>
    <source>
        <strain evidence="5 6">SN-593</strain>
    </source>
</reference>
<evidence type="ECO:0000256" key="2">
    <source>
        <dbReference type="PROSITE-ProRule" id="PRU00169"/>
    </source>
</evidence>
<dbReference type="SUPFAM" id="SSF46894">
    <property type="entry name" value="C-terminal effector domain of the bipartite response regulators"/>
    <property type="match status" value="1"/>
</dbReference>
<dbReference type="SMART" id="SM00421">
    <property type="entry name" value="HTH_LUXR"/>
    <property type="match status" value="1"/>
</dbReference>
<dbReference type="AlphaFoldDB" id="A0A7U3UQJ0"/>
<gene>
    <name evidence="5" type="ORF">RVR_2481</name>
</gene>
<dbReference type="PRINTS" id="PR00038">
    <property type="entry name" value="HTHLUXR"/>
</dbReference>
<dbReference type="Gene3D" id="3.40.50.2300">
    <property type="match status" value="1"/>
</dbReference>
<dbReference type="EMBL" id="AP018365">
    <property type="protein sequence ID" value="BBA96947.1"/>
    <property type="molecule type" value="Genomic_DNA"/>
</dbReference>
<dbReference type="InterPro" id="IPR001789">
    <property type="entry name" value="Sig_transdc_resp-reg_receiver"/>
</dbReference>
<dbReference type="InterPro" id="IPR011006">
    <property type="entry name" value="CheY-like_superfamily"/>
</dbReference>
<dbReference type="InterPro" id="IPR000792">
    <property type="entry name" value="Tscrpt_reg_LuxR_C"/>
</dbReference>
<evidence type="ECO:0000256" key="1">
    <source>
        <dbReference type="ARBA" id="ARBA00023125"/>
    </source>
</evidence>
<feature type="domain" description="HTH luxR-type" evidence="3">
    <location>
        <begin position="152"/>
        <end position="217"/>
    </location>
</feature>
<name>A0A7U3UQJ0_9ACTN</name>
<comment type="caution">
    <text evidence="2">Lacks conserved residue(s) required for the propagation of feature annotation.</text>
</comment>
<organism evidence="5 6">
    <name type="scientific">Actinacidiphila reveromycinica</name>
    <dbReference type="NCBI Taxonomy" id="659352"/>
    <lineage>
        <taxon>Bacteria</taxon>
        <taxon>Bacillati</taxon>
        <taxon>Actinomycetota</taxon>
        <taxon>Actinomycetes</taxon>
        <taxon>Kitasatosporales</taxon>
        <taxon>Streptomycetaceae</taxon>
        <taxon>Actinacidiphila</taxon>
    </lineage>
</organism>
<evidence type="ECO:0000313" key="5">
    <source>
        <dbReference type="EMBL" id="BBA96947.1"/>
    </source>
</evidence>
<dbReference type="PANTHER" id="PTHR43214">
    <property type="entry name" value="TWO-COMPONENT RESPONSE REGULATOR"/>
    <property type="match status" value="1"/>
</dbReference>
<dbReference type="PROSITE" id="PS50043">
    <property type="entry name" value="HTH_LUXR_2"/>
    <property type="match status" value="1"/>
</dbReference>
<protein>
    <submittedName>
        <fullName evidence="5">Putative two-component system response regulator</fullName>
    </submittedName>
</protein>
<dbReference type="Proteomes" id="UP000595703">
    <property type="component" value="Chromosome"/>
</dbReference>
<evidence type="ECO:0000259" key="4">
    <source>
        <dbReference type="PROSITE" id="PS50110"/>
    </source>
</evidence>
<evidence type="ECO:0000259" key="3">
    <source>
        <dbReference type="PROSITE" id="PS50043"/>
    </source>
</evidence>
<dbReference type="KEGG" id="arev:RVR_2481"/>
<proteinExistence type="predicted"/>
<dbReference type="GO" id="GO:0006355">
    <property type="term" value="P:regulation of DNA-templated transcription"/>
    <property type="evidence" value="ECO:0007669"/>
    <property type="project" value="InterPro"/>
</dbReference>
<dbReference type="InterPro" id="IPR039420">
    <property type="entry name" value="WalR-like"/>
</dbReference>
<dbReference type="GO" id="GO:0000160">
    <property type="term" value="P:phosphorelay signal transduction system"/>
    <property type="evidence" value="ECO:0007669"/>
    <property type="project" value="InterPro"/>
</dbReference>
<dbReference type="CDD" id="cd06170">
    <property type="entry name" value="LuxR_C_like"/>
    <property type="match status" value="1"/>
</dbReference>
<feature type="domain" description="Response regulatory" evidence="4">
    <location>
        <begin position="6"/>
        <end position="130"/>
    </location>
</feature>
<dbReference type="PANTHER" id="PTHR43214:SF43">
    <property type="entry name" value="TWO-COMPONENT RESPONSE REGULATOR"/>
    <property type="match status" value="1"/>
</dbReference>
<evidence type="ECO:0000313" key="6">
    <source>
        <dbReference type="Proteomes" id="UP000595703"/>
    </source>
</evidence>
<reference evidence="5 6" key="2">
    <citation type="journal article" date="2011" name="J. Antibiot.">
        <title>Furaquinocins I and J: novel polyketide isoprenoid hybrid compounds from Streptomyces reveromyceticus SN-593.</title>
        <authorList>
            <person name="Panthee S."/>
            <person name="Takahashi S."/>
            <person name="Takagi H."/>
            <person name="Nogawa T."/>
            <person name="Oowada E."/>
            <person name="Uramoto M."/>
            <person name="Osada H."/>
        </authorList>
    </citation>
    <scope>NUCLEOTIDE SEQUENCE [LARGE SCALE GENOMIC DNA]</scope>
    <source>
        <strain evidence="5 6">SN-593</strain>
    </source>
</reference>
<reference evidence="5 6" key="3">
    <citation type="journal article" date="2011" name="Nat. Chem. Biol.">
        <title>Reveromycin A biosynthesis uses RevG and RevJ for stereospecific spiroacetal formation.</title>
        <authorList>
            <person name="Takahashi S."/>
            <person name="Toyoda A."/>
            <person name="Sekiyama Y."/>
            <person name="Takagi H."/>
            <person name="Nogawa T."/>
            <person name="Uramoto M."/>
            <person name="Suzuki R."/>
            <person name="Koshino H."/>
            <person name="Kumano T."/>
            <person name="Panthee S."/>
            <person name="Dairi T."/>
            <person name="Ishikawa J."/>
            <person name="Ikeda H."/>
            <person name="Sakaki Y."/>
            <person name="Osada H."/>
        </authorList>
    </citation>
    <scope>NUCLEOTIDE SEQUENCE [LARGE SCALE GENOMIC DNA]</scope>
    <source>
        <strain evidence="5 6">SN-593</strain>
    </source>
</reference>
<dbReference type="InterPro" id="IPR016032">
    <property type="entry name" value="Sig_transdc_resp-reg_C-effctor"/>
</dbReference>
<dbReference type="PROSITE" id="PS50110">
    <property type="entry name" value="RESPONSE_REGULATORY"/>
    <property type="match status" value="1"/>
</dbReference>
<keyword evidence="6" id="KW-1185">Reference proteome</keyword>
<dbReference type="SUPFAM" id="SSF52172">
    <property type="entry name" value="CheY-like"/>
    <property type="match status" value="1"/>
</dbReference>
<accession>A0A7U3UQJ0</accession>
<reference evidence="5 6" key="1">
    <citation type="journal article" date="2010" name="J. Bacteriol.">
        <title>Biochemical characterization of a novel indole prenyltransferase from Streptomyces sp. SN-593.</title>
        <authorList>
            <person name="Takahashi S."/>
            <person name="Takagi H."/>
            <person name="Toyoda A."/>
            <person name="Uramoto M."/>
            <person name="Nogawa T."/>
            <person name="Ueki M."/>
            <person name="Sakaki Y."/>
            <person name="Osada H."/>
        </authorList>
    </citation>
    <scope>NUCLEOTIDE SEQUENCE [LARGE SCALE GENOMIC DNA]</scope>
    <source>
        <strain evidence="5 6">SN-593</strain>
    </source>
</reference>
<dbReference type="Pfam" id="PF00196">
    <property type="entry name" value="GerE"/>
    <property type="match status" value="1"/>
</dbReference>